<feature type="domain" description="4Fe-4S ferredoxin-type" evidence="12">
    <location>
        <begin position="1185"/>
        <end position="1214"/>
    </location>
</feature>
<comment type="caution">
    <text evidence="14">The sequence shown here is derived from an EMBL/GenBank/DDBJ whole genome shotgun (WGS) entry which is preliminary data.</text>
</comment>
<dbReference type="SUPFAM" id="SSF53706">
    <property type="entry name" value="Formate dehydrogenase/DMSO reductase, domains 1-3"/>
    <property type="match status" value="1"/>
</dbReference>
<dbReference type="PROSITE" id="PS00551">
    <property type="entry name" value="MOLYBDOPTERIN_PROK_1"/>
    <property type="match status" value="1"/>
</dbReference>
<dbReference type="InterPro" id="IPR029263">
    <property type="entry name" value="Nitr_red_bet_C"/>
</dbReference>
<feature type="domain" description="4Fe-4S ferredoxin-type" evidence="12">
    <location>
        <begin position="1348"/>
        <end position="1379"/>
    </location>
</feature>
<dbReference type="Pfam" id="PF14711">
    <property type="entry name" value="Nitr_red_bet_C"/>
    <property type="match status" value="1"/>
</dbReference>
<keyword evidence="15" id="KW-1185">Reference proteome</keyword>
<dbReference type="EMBL" id="JACIBV010000001">
    <property type="protein sequence ID" value="MBB3730297.1"/>
    <property type="molecule type" value="Genomic_DNA"/>
</dbReference>
<evidence type="ECO:0000259" key="13">
    <source>
        <dbReference type="PROSITE" id="PS51669"/>
    </source>
</evidence>
<keyword evidence="9" id="KW-0408">Iron</keyword>
<feature type="domain" description="4Fe-4S Mo/W bis-MGD-type" evidence="13">
    <location>
        <begin position="46"/>
        <end position="110"/>
    </location>
</feature>
<evidence type="ECO:0000259" key="12">
    <source>
        <dbReference type="PROSITE" id="PS51379"/>
    </source>
</evidence>
<dbReference type="Pfam" id="PF13247">
    <property type="entry name" value="Fer4_11"/>
    <property type="match status" value="1"/>
</dbReference>
<organism evidence="14 15">
    <name type="scientific">Nonomuraea dietziae</name>
    <dbReference type="NCBI Taxonomy" id="65515"/>
    <lineage>
        <taxon>Bacteria</taxon>
        <taxon>Bacillati</taxon>
        <taxon>Actinomycetota</taxon>
        <taxon>Actinomycetes</taxon>
        <taxon>Streptosporangiales</taxon>
        <taxon>Streptosporangiaceae</taxon>
        <taxon>Nonomuraea</taxon>
    </lineage>
</organism>
<reference evidence="14 15" key="1">
    <citation type="submission" date="2020-08" db="EMBL/GenBank/DDBJ databases">
        <title>Sequencing the genomes of 1000 actinobacteria strains.</title>
        <authorList>
            <person name="Klenk H.-P."/>
        </authorList>
    </citation>
    <scope>NUCLEOTIDE SEQUENCE [LARGE SCALE GENOMIC DNA]</scope>
    <source>
        <strain evidence="14 15">DSM 44320</strain>
    </source>
</reference>
<dbReference type="Gene3D" id="3.40.50.12440">
    <property type="match status" value="1"/>
</dbReference>
<dbReference type="InterPro" id="IPR006656">
    <property type="entry name" value="Mopterin_OxRdtase"/>
</dbReference>
<feature type="compositionally biased region" description="Basic residues" evidence="11">
    <location>
        <begin position="1017"/>
        <end position="1027"/>
    </location>
</feature>
<feature type="region of interest" description="Disordered" evidence="11">
    <location>
        <begin position="928"/>
        <end position="958"/>
    </location>
</feature>
<name>A0A7W5YR22_9ACTN</name>
<evidence type="ECO:0000256" key="8">
    <source>
        <dbReference type="ARBA" id="ARBA00022982"/>
    </source>
</evidence>
<dbReference type="GO" id="GO:0051539">
    <property type="term" value="F:4 iron, 4 sulfur cluster binding"/>
    <property type="evidence" value="ECO:0007669"/>
    <property type="project" value="UniProtKB-KW"/>
</dbReference>
<evidence type="ECO:0000256" key="7">
    <source>
        <dbReference type="ARBA" id="ARBA00022737"/>
    </source>
</evidence>
<dbReference type="InterPro" id="IPR006547">
    <property type="entry name" value="NO3_Rdtase_bsu"/>
</dbReference>
<dbReference type="PANTHER" id="PTHR43518:SF1">
    <property type="entry name" value="RESPIRATORY NITRATE REDUCTASE 1 BETA CHAIN"/>
    <property type="match status" value="1"/>
</dbReference>
<dbReference type="GO" id="GO:0042126">
    <property type="term" value="P:nitrate metabolic process"/>
    <property type="evidence" value="ECO:0007669"/>
    <property type="project" value="InterPro"/>
</dbReference>
<dbReference type="InterPro" id="IPR006963">
    <property type="entry name" value="Mopterin_OxRdtase_4Fe-4S_dom"/>
</dbReference>
<dbReference type="GO" id="GO:0009061">
    <property type="term" value="P:anaerobic respiration"/>
    <property type="evidence" value="ECO:0007669"/>
    <property type="project" value="TreeGrafter"/>
</dbReference>
<dbReference type="NCBIfam" id="TIGR01580">
    <property type="entry name" value="narG"/>
    <property type="match status" value="1"/>
</dbReference>
<dbReference type="NCBIfam" id="TIGR01660">
    <property type="entry name" value="narH"/>
    <property type="match status" value="1"/>
</dbReference>
<dbReference type="Pfam" id="PF00384">
    <property type="entry name" value="Molybdopterin"/>
    <property type="match status" value="1"/>
</dbReference>
<dbReference type="Gene3D" id="1.10.3650.10">
    <property type="entry name" value="nitrate reductase domain like"/>
    <property type="match status" value="1"/>
</dbReference>
<feature type="compositionally biased region" description="Basic and acidic residues" evidence="11">
    <location>
        <begin position="1677"/>
        <end position="1687"/>
    </location>
</feature>
<dbReference type="FunFam" id="3.30.70.20:FF:000026">
    <property type="entry name" value="Nitrate reductase subunit beta"/>
    <property type="match status" value="1"/>
</dbReference>
<dbReference type="PANTHER" id="PTHR43518">
    <property type="entry name" value="NITRATE REDUCTASE BETA SUBUNIT"/>
    <property type="match status" value="1"/>
</dbReference>
<dbReference type="GO" id="GO:0009325">
    <property type="term" value="C:nitrate reductase complex"/>
    <property type="evidence" value="ECO:0007669"/>
    <property type="project" value="InterPro"/>
</dbReference>
<dbReference type="GO" id="GO:0030313">
    <property type="term" value="C:cell envelope"/>
    <property type="evidence" value="ECO:0007669"/>
    <property type="project" value="UniProtKB-SubCell"/>
</dbReference>
<dbReference type="SUPFAM" id="SSF54862">
    <property type="entry name" value="4Fe-4S ferredoxins"/>
    <property type="match status" value="1"/>
</dbReference>
<dbReference type="PROSITE" id="PS51669">
    <property type="entry name" value="4FE4S_MOW_BIS_MGD"/>
    <property type="match status" value="1"/>
</dbReference>
<comment type="subcellular location">
    <subcellularLocation>
        <location evidence="3">Cell envelope</location>
    </subcellularLocation>
</comment>
<accession>A0A7W5YR22</accession>
<dbReference type="Gene3D" id="3.30.70.20">
    <property type="match status" value="3"/>
</dbReference>
<dbReference type="GO" id="GO:0008940">
    <property type="term" value="F:nitrate reductase activity"/>
    <property type="evidence" value="ECO:0007669"/>
    <property type="project" value="InterPro"/>
</dbReference>
<keyword evidence="5" id="KW-0004">4Fe-4S</keyword>
<keyword evidence="7" id="KW-0677">Repeat</keyword>
<dbReference type="InterPro" id="IPR017896">
    <property type="entry name" value="4Fe4S_Fe-S-bd"/>
</dbReference>
<evidence type="ECO:0000313" key="15">
    <source>
        <dbReference type="Proteomes" id="UP000579945"/>
    </source>
</evidence>
<dbReference type="FunFam" id="3.30.70.20:FF:000043">
    <property type="entry name" value="Respiratory nitrate reductase beta subunit"/>
    <property type="match status" value="1"/>
</dbReference>
<dbReference type="PROSITE" id="PS00490">
    <property type="entry name" value="MOLYBDOPTERIN_PROK_2"/>
    <property type="match status" value="1"/>
</dbReference>
<dbReference type="PROSITE" id="PS51379">
    <property type="entry name" value="4FE4S_FER_2"/>
    <property type="match status" value="3"/>
</dbReference>
<evidence type="ECO:0000256" key="9">
    <source>
        <dbReference type="ARBA" id="ARBA00023004"/>
    </source>
</evidence>
<dbReference type="GO" id="GO:0046872">
    <property type="term" value="F:metal ion binding"/>
    <property type="evidence" value="ECO:0007669"/>
    <property type="project" value="UniProtKB-KW"/>
</dbReference>
<proteinExistence type="predicted"/>
<comment type="cofactor">
    <cofactor evidence="1">
        <name>[3Fe-4S] cluster</name>
        <dbReference type="ChEBI" id="CHEBI:21137"/>
    </cofactor>
</comment>
<keyword evidence="8" id="KW-0249">Electron transport</keyword>
<evidence type="ECO:0000256" key="3">
    <source>
        <dbReference type="ARBA" id="ARBA00004196"/>
    </source>
</evidence>
<comment type="cofactor">
    <cofactor evidence="2">
        <name>[4Fe-4S] cluster</name>
        <dbReference type="ChEBI" id="CHEBI:49883"/>
    </cofactor>
</comment>
<feature type="compositionally biased region" description="Basic and acidic residues" evidence="11">
    <location>
        <begin position="1048"/>
        <end position="1080"/>
    </location>
</feature>
<evidence type="ECO:0000256" key="5">
    <source>
        <dbReference type="ARBA" id="ARBA00022485"/>
    </source>
</evidence>
<evidence type="ECO:0000256" key="6">
    <source>
        <dbReference type="ARBA" id="ARBA00022723"/>
    </source>
</evidence>
<keyword evidence="4" id="KW-0813">Transport</keyword>
<gene>
    <name evidence="14" type="ORF">FHR33_006157</name>
</gene>
<feature type="region of interest" description="Disordered" evidence="11">
    <location>
        <begin position="1647"/>
        <end position="1702"/>
    </location>
</feature>
<dbReference type="InterPro" id="IPR006468">
    <property type="entry name" value="NarG"/>
</dbReference>
<dbReference type="GO" id="GO:0009055">
    <property type="term" value="F:electron transfer activity"/>
    <property type="evidence" value="ECO:0007669"/>
    <property type="project" value="TreeGrafter"/>
</dbReference>
<dbReference type="CDD" id="cd10557">
    <property type="entry name" value="NarH_beta-like"/>
    <property type="match status" value="1"/>
</dbReference>
<dbReference type="CDD" id="cd02750">
    <property type="entry name" value="MopB_Nitrate-R-NarG-like"/>
    <property type="match status" value="1"/>
</dbReference>
<protein>
    <submittedName>
        <fullName evidence="14">Respiratory nitrate reductase alpha subunit/nitrate reductase beta subunit</fullName>
    </submittedName>
</protein>
<evidence type="ECO:0000256" key="1">
    <source>
        <dbReference type="ARBA" id="ARBA00001927"/>
    </source>
</evidence>
<dbReference type="GO" id="GO:0016020">
    <property type="term" value="C:membrane"/>
    <property type="evidence" value="ECO:0007669"/>
    <property type="project" value="TreeGrafter"/>
</dbReference>
<feature type="domain" description="4Fe-4S ferredoxin-type" evidence="12">
    <location>
        <begin position="1381"/>
        <end position="1410"/>
    </location>
</feature>
<evidence type="ECO:0000256" key="2">
    <source>
        <dbReference type="ARBA" id="ARBA00001966"/>
    </source>
</evidence>
<sequence length="1702" mass="187376">MSEAEDLLLKTGRFFRRSVTSDDLRTVHLSGGRKGDAFYRDRWSHDKVVRSTHGVNCTGSCSWQVYVKDGIITWETQQTDYPSVGPDRPEYEPRGCPRGAAFSWYTYSPTRIRYPYARGVLVELYGQARAAGLDPVAAWAEVTTNQDKRDSYQRARGKGGLVRITWDLATELIAAAHVHTIKTYGPDRVAGFSPIPAMSMVSHAIGSRFVSLIGGTMLSFYDWYADLPVASPQVFGDQTDVPESADWWDAAYLMMWGANVPVTRTPDAHWMAEARYRGQKVVVVAPDYNDAATFADEFLAVNPGTDGALAMAMGHVLLREFFVERQVPYFTDYVSRFTDLPFLVRLAERDGAHVPDKFLTAADLGSTDEAAEWKTVFLDAAGEPVAPNGSVGFRWTDSGKGRWNLRLDSLPRLTLLGGETAEVLLPRFDQEGVLRRGVPVTRVGGHLVTTVFDLMLAQYGVGRPGLPGSWPQGYDDAAEPYTPAWQEPITGVPARRAEKIVRELARTAEATRGRCMIVLGAGTTQWFHGDTIYRSFLTLLLLTGCQGVNGGGWAHYVGQEKCRTQTGWAQLAGALDWSRPARQTPATPFWYLHTDQWRYDRFDADELCSPLGTGRFAGLRTADLVAQAVRNGWMPMAPTFDRNPLELGEAADPVAFTLEELRSGRLRYAAEQPDDPRNWPRVVTIWRSNLLGSSAKGNEYFLHHLLGADSNLPEPDGQAPRGKLDLLVTLDFRMTSTTLFSDIVLPAATWYEKHDLSSTDMHPFVHAFNPAISPPWETKTDFSAFHAIATAFSGLARDHLGTRRDVVAVPYQHDTPGETAQPGGRAPAEAAPKLVVVERDYGAVAAKLAALGPLTERLGLPVKGVTFRPDHEVAWLGQRNGLAASGPAKGRPLLDTDAKACEAILALSGTSNGRLAVQGFAQLAERTGTDLGGPGARGSPDRVLRHPGQAAARRGQPRMVGQGVARQALLPLHHQRGARQAVAHADRADALLPRPRLDARVRRGPARLPSAAGHGGAVRRGRRRSARRALPDAALQVVDPLGVPGQPDHAHAVTRRADDLDVGARRGADRGRRQRLDRGRQPQRRGGGQGRRLPSDARRNRVHVPRAGAGHRRAEVRGHGAQGRHPQLADQGADQTDAHDRRLCAAVLRIQLPRPHGQPARRDHRDPPPIAGGRVLMSPRVMAQIAMVMNLDKCIGCHTCSVTCKQTWTNRPGVEYVWFNNVETRPGQGYPRRYEDQERWRGGWQVDAKGRLKLRAGGRLRKLLGIFANPLMPSIDDYYEPWTYDYENLTRAPLSDDVPVARPRSLITGEPTTVRWSANWDDNLGGDPSPDPLLGRIQDQVKLDFENAFMFYLPRICEHCLNPSCVASCPSGAMYKRSEDGIVLVDQDRCRGWRMCVTGCPYKKVYFNHKTGKAEKCTFCYPRVEVGLPTVCSETCVGRLRYLGVMLYDADRVSEVAATPDDKDLYEAQLSLFVDPDDPAVAGSGLPADWIEAARRSPVRDLIVKYRLALPLHPEYRTLPMVWYVPPLSPVVDALATSGHDGEDADNLFAAIESLRIPVGYLAELFTAGDPAPVTASLRRLAAMRSYMRAVNLGTRPPEVGIPDEELRAMYRLLALAKYEERYVIPTAAGVTPGSADEIGCSLDYDGGPGAQGPFGETSGGPVPVSIESFHGLKQRQTSEEISHDRPQLLNWDGKGTPPEKL</sequence>
<keyword evidence="6" id="KW-0479">Metal-binding</keyword>
<evidence type="ECO:0000256" key="4">
    <source>
        <dbReference type="ARBA" id="ARBA00022448"/>
    </source>
</evidence>
<evidence type="ECO:0000256" key="11">
    <source>
        <dbReference type="SAM" id="MobiDB-lite"/>
    </source>
</evidence>
<dbReference type="InterPro" id="IPR038262">
    <property type="entry name" value="Nitr_red_bet_C_sf"/>
</dbReference>
<feature type="region of interest" description="Disordered" evidence="11">
    <location>
        <begin position="1154"/>
        <end position="1174"/>
    </location>
</feature>
<dbReference type="InterPro" id="IPR027467">
    <property type="entry name" value="MopterinOxRdtase_cofactor_BS"/>
</dbReference>
<evidence type="ECO:0000256" key="10">
    <source>
        <dbReference type="ARBA" id="ARBA00023014"/>
    </source>
</evidence>
<dbReference type="InterPro" id="IPR006655">
    <property type="entry name" value="Mopterin_OxRdtase_prok_CS"/>
</dbReference>
<feature type="region of interest" description="Disordered" evidence="11">
    <location>
        <begin position="1000"/>
        <end position="1137"/>
    </location>
</feature>
<dbReference type="Proteomes" id="UP000579945">
    <property type="component" value="Unassembled WGS sequence"/>
</dbReference>
<keyword evidence="10" id="KW-0411">Iron-sulfur</keyword>
<dbReference type="SMART" id="SM00926">
    <property type="entry name" value="Molybdop_Fe4S4"/>
    <property type="match status" value="1"/>
</dbReference>
<evidence type="ECO:0000313" key="14">
    <source>
        <dbReference type="EMBL" id="MBB3730297.1"/>
    </source>
</evidence>